<protein>
    <submittedName>
        <fullName evidence="3">Transmembrane protein, putative</fullName>
    </submittedName>
</protein>
<feature type="transmembrane region" description="Helical" evidence="1">
    <location>
        <begin position="409"/>
        <end position="430"/>
    </location>
</feature>
<evidence type="ECO:0000313" key="3">
    <source>
        <dbReference type="EMBL" id="EAS04517.2"/>
    </source>
</evidence>
<feature type="chain" id="PRO_5003712006" evidence="2">
    <location>
        <begin position="17"/>
        <end position="479"/>
    </location>
</feature>
<proteinExistence type="predicted"/>
<keyword evidence="1 3" id="KW-0812">Transmembrane</keyword>
<keyword evidence="4" id="KW-1185">Reference proteome</keyword>
<keyword evidence="1" id="KW-0472">Membrane</keyword>
<keyword evidence="1" id="KW-1133">Transmembrane helix</keyword>
<dbReference type="KEGG" id="tet:TTHERM_00237320"/>
<organism evidence="3 4">
    <name type="scientific">Tetrahymena thermophila (strain SB210)</name>
    <dbReference type="NCBI Taxonomy" id="312017"/>
    <lineage>
        <taxon>Eukaryota</taxon>
        <taxon>Sar</taxon>
        <taxon>Alveolata</taxon>
        <taxon>Ciliophora</taxon>
        <taxon>Intramacronucleata</taxon>
        <taxon>Oligohymenophorea</taxon>
        <taxon>Hymenostomatida</taxon>
        <taxon>Tetrahymenina</taxon>
        <taxon>Tetrahymenidae</taxon>
        <taxon>Tetrahymena</taxon>
    </lineage>
</organism>
<dbReference type="EMBL" id="GG662443">
    <property type="protein sequence ID" value="EAS04517.2"/>
    <property type="molecule type" value="Genomic_DNA"/>
</dbReference>
<gene>
    <name evidence="3" type="ORF">TTHERM_00237320</name>
</gene>
<name>I7M3Y0_TETTS</name>
<dbReference type="AlphaFoldDB" id="I7M3Y0"/>
<dbReference type="Proteomes" id="UP000009168">
    <property type="component" value="Unassembled WGS sequence"/>
</dbReference>
<accession>I7M3Y0</accession>
<sequence>MKSLLLIFSLIIFIESQVVTYNQLDYLNPKNSFFKLSLFDINNKSIQVQNIGQIISCKVDGDNMRDLVFLYENKLYLSQDVVYNASLNYTSIISEGDFSLLQALGIDSYQNIFGFSKLDRKGYIFQNKFKNNLDQWQKIEVFSIQDIEQQLKISLSNLIDVRLEQPVKGNTQYAILAYDQQTKQYYIIRNRITLQHTTYEIIYQGSQQAKILYFNFSLDQYFYSTKNILYDKDGNKYDLAHQIQQVFQYRDNNYQSFVVIIAENPYVILISKNDNDKQYQVKDTTLEYANYYQNQDAALNFCLEFQFFDFFGKEARNYLCQMKNALRFIFEFPMQKNEEGNHKLLYSAIDLDLFSNEKSFNHTILYENDLIKLDHGILEGQIFLINTPKGLFTMQNTQPNFDDLWNTNFWFELMTLTISLILLFGTIHFYRFGQRSYSGETKQIQLNKNYEADYEDDDDDDDDLNFDFPSRKNNRKTTI</sequence>
<dbReference type="RefSeq" id="XP_001024762.2">
    <property type="nucleotide sequence ID" value="XM_001024762.2"/>
</dbReference>
<feature type="signal peptide" evidence="2">
    <location>
        <begin position="1"/>
        <end position="16"/>
    </location>
</feature>
<evidence type="ECO:0000256" key="2">
    <source>
        <dbReference type="SAM" id="SignalP"/>
    </source>
</evidence>
<reference evidence="4" key="1">
    <citation type="journal article" date="2006" name="PLoS Biol.">
        <title>Macronuclear genome sequence of the ciliate Tetrahymena thermophila, a model eukaryote.</title>
        <authorList>
            <person name="Eisen J.A."/>
            <person name="Coyne R.S."/>
            <person name="Wu M."/>
            <person name="Wu D."/>
            <person name="Thiagarajan M."/>
            <person name="Wortman J.R."/>
            <person name="Badger J.H."/>
            <person name="Ren Q."/>
            <person name="Amedeo P."/>
            <person name="Jones K.M."/>
            <person name="Tallon L.J."/>
            <person name="Delcher A.L."/>
            <person name="Salzberg S.L."/>
            <person name="Silva J.C."/>
            <person name="Haas B.J."/>
            <person name="Majoros W.H."/>
            <person name="Farzad M."/>
            <person name="Carlton J.M."/>
            <person name="Smith R.K. Jr."/>
            <person name="Garg J."/>
            <person name="Pearlman R.E."/>
            <person name="Karrer K.M."/>
            <person name="Sun L."/>
            <person name="Manning G."/>
            <person name="Elde N.C."/>
            <person name="Turkewitz A.P."/>
            <person name="Asai D.J."/>
            <person name="Wilkes D.E."/>
            <person name="Wang Y."/>
            <person name="Cai H."/>
            <person name="Collins K."/>
            <person name="Stewart B.A."/>
            <person name="Lee S.R."/>
            <person name="Wilamowska K."/>
            <person name="Weinberg Z."/>
            <person name="Ruzzo W.L."/>
            <person name="Wloga D."/>
            <person name="Gaertig J."/>
            <person name="Frankel J."/>
            <person name="Tsao C.-C."/>
            <person name="Gorovsky M.A."/>
            <person name="Keeling P.J."/>
            <person name="Waller R.F."/>
            <person name="Patron N.J."/>
            <person name="Cherry J.M."/>
            <person name="Stover N.A."/>
            <person name="Krieger C.J."/>
            <person name="del Toro C."/>
            <person name="Ryder H.F."/>
            <person name="Williamson S.C."/>
            <person name="Barbeau R.A."/>
            <person name="Hamilton E.P."/>
            <person name="Orias E."/>
        </authorList>
    </citation>
    <scope>NUCLEOTIDE SEQUENCE [LARGE SCALE GENOMIC DNA]</scope>
    <source>
        <strain evidence="4">SB210</strain>
    </source>
</reference>
<keyword evidence="2" id="KW-0732">Signal</keyword>
<dbReference type="InParanoid" id="I7M3Y0"/>
<dbReference type="GeneID" id="7833686"/>
<evidence type="ECO:0000313" key="4">
    <source>
        <dbReference type="Proteomes" id="UP000009168"/>
    </source>
</evidence>
<evidence type="ECO:0000256" key="1">
    <source>
        <dbReference type="SAM" id="Phobius"/>
    </source>
</evidence>